<gene>
    <name evidence="6" type="primary">mcbR_4</name>
    <name evidence="6" type="ORF">RIdsm_01590</name>
    <name evidence="5" type="ORF">XM52_06150</name>
</gene>
<keyword evidence="3" id="KW-0804">Transcription</keyword>
<evidence type="ECO:0000313" key="6">
    <source>
        <dbReference type="EMBL" id="QEW25801.1"/>
    </source>
</evidence>
<dbReference type="Pfam" id="PF07729">
    <property type="entry name" value="FCD"/>
    <property type="match status" value="1"/>
</dbReference>
<dbReference type="GO" id="GO:0003677">
    <property type="term" value="F:DNA binding"/>
    <property type="evidence" value="ECO:0007669"/>
    <property type="project" value="UniProtKB-KW"/>
</dbReference>
<reference evidence="6 8" key="2">
    <citation type="submission" date="2018-08" db="EMBL/GenBank/DDBJ databases">
        <title>Genetic Globetrotter - A new plasmid hitch-hiking vast phylogenetic and geographic distances.</title>
        <authorList>
            <person name="Vollmers J."/>
            <person name="Petersen J."/>
        </authorList>
    </citation>
    <scope>NUCLEOTIDE SEQUENCE [LARGE SCALE GENOMIC DNA]</scope>
    <source>
        <strain evidence="6 8">DSM 26383</strain>
    </source>
</reference>
<keyword evidence="7" id="KW-1185">Reference proteome</keyword>
<dbReference type="SUPFAM" id="SSF46785">
    <property type="entry name" value="Winged helix' DNA-binding domain"/>
    <property type="match status" value="1"/>
</dbReference>
<dbReference type="SUPFAM" id="SSF48008">
    <property type="entry name" value="GntR ligand-binding domain-like"/>
    <property type="match status" value="1"/>
</dbReference>
<evidence type="ECO:0000256" key="1">
    <source>
        <dbReference type="ARBA" id="ARBA00023015"/>
    </source>
</evidence>
<reference evidence="5 7" key="1">
    <citation type="submission" date="2015-04" db="EMBL/GenBank/DDBJ databases">
        <title>The draft genome sequence of Roseovarius indicus B108T.</title>
        <authorList>
            <person name="Li G."/>
            <person name="Lai Q."/>
            <person name="Shao Z."/>
            <person name="Yan P."/>
        </authorList>
    </citation>
    <scope>NUCLEOTIDE SEQUENCE [LARGE SCALE GENOMIC DNA]</scope>
    <source>
        <strain evidence="5 7">B108</strain>
    </source>
</reference>
<dbReference type="EMBL" id="LAXI01000002">
    <property type="protein sequence ID" value="KRS19228.1"/>
    <property type="molecule type" value="Genomic_DNA"/>
</dbReference>
<protein>
    <submittedName>
        <fullName evidence="6">HTH-type transcriptional regulator McbR</fullName>
    </submittedName>
</protein>
<dbReference type="AlphaFoldDB" id="A0A0T5PDT6"/>
<dbReference type="SMART" id="SM00345">
    <property type="entry name" value="HTH_GNTR"/>
    <property type="match status" value="1"/>
</dbReference>
<dbReference type="CDD" id="cd07377">
    <property type="entry name" value="WHTH_GntR"/>
    <property type="match status" value="1"/>
</dbReference>
<dbReference type="Pfam" id="PF00392">
    <property type="entry name" value="GntR"/>
    <property type="match status" value="1"/>
</dbReference>
<dbReference type="PROSITE" id="PS50949">
    <property type="entry name" value="HTH_GNTR"/>
    <property type="match status" value="1"/>
</dbReference>
<dbReference type="Gene3D" id="1.10.10.10">
    <property type="entry name" value="Winged helix-like DNA-binding domain superfamily/Winged helix DNA-binding domain"/>
    <property type="match status" value="1"/>
</dbReference>
<sequence length="240" mass="25967">MGADRPSNDERSEGLRSLAHVNLAQEAYGELKRGLMTGGFRPGAKLTIRDLASAMGISPTPVREALVQLAAEGALEQTAGRSFVVPQLDAESYEDLRRLRELTEGEAAFRAAGLATNKTIAELTRLHAHLIEAKNSADYRSALVWNQRFHLELAAAGGSRRLLRIVEGLWLQMGPLLNVLYEHRDVPSLGERHSHLTVIEALHNRDGAAAREAIQADIAGSATAILGNLEAQDTPGGTKR</sequence>
<evidence type="ECO:0000313" key="5">
    <source>
        <dbReference type="EMBL" id="KRS19228.1"/>
    </source>
</evidence>
<dbReference type="InterPro" id="IPR036390">
    <property type="entry name" value="WH_DNA-bd_sf"/>
</dbReference>
<accession>A0A0T5PDT6</accession>
<dbReference type="InterPro" id="IPR036388">
    <property type="entry name" value="WH-like_DNA-bd_sf"/>
</dbReference>
<dbReference type="PANTHER" id="PTHR43537">
    <property type="entry name" value="TRANSCRIPTIONAL REGULATOR, GNTR FAMILY"/>
    <property type="match status" value="1"/>
</dbReference>
<keyword evidence="2" id="KW-0238">DNA-binding</keyword>
<dbReference type="EMBL" id="CP031598">
    <property type="protein sequence ID" value="QEW25801.1"/>
    <property type="molecule type" value="Genomic_DNA"/>
</dbReference>
<dbReference type="Gene3D" id="1.20.120.530">
    <property type="entry name" value="GntR ligand-binding domain-like"/>
    <property type="match status" value="1"/>
</dbReference>
<name>A0A0T5PDT6_9RHOB</name>
<dbReference type="SMART" id="SM00895">
    <property type="entry name" value="FCD"/>
    <property type="match status" value="1"/>
</dbReference>
<evidence type="ECO:0000259" key="4">
    <source>
        <dbReference type="PROSITE" id="PS50949"/>
    </source>
</evidence>
<dbReference type="InterPro" id="IPR008920">
    <property type="entry name" value="TF_FadR/GntR_C"/>
</dbReference>
<evidence type="ECO:0000256" key="2">
    <source>
        <dbReference type="ARBA" id="ARBA00023125"/>
    </source>
</evidence>
<dbReference type="PATRIC" id="fig|540747.5.peg.2816"/>
<dbReference type="KEGG" id="rid:RIdsm_01590"/>
<feature type="domain" description="HTH gntR-type" evidence="4">
    <location>
        <begin position="21"/>
        <end position="88"/>
    </location>
</feature>
<evidence type="ECO:0000313" key="8">
    <source>
        <dbReference type="Proteomes" id="UP000325785"/>
    </source>
</evidence>
<dbReference type="GO" id="GO:0003700">
    <property type="term" value="F:DNA-binding transcription factor activity"/>
    <property type="evidence" value="ECO:0007669"/>
    <property type="project" value="InterPro"/>
</dbReference>
<organism evidence="5 7">
    <name type="scientific">Roseovarius indicus</name>
    <dbReference type="NCBI Taxonomy" id="540747"/>
    <lineage>
        <taxon>Bacteria</taxon>
        <taxon>Pseudomonadati</taxon>
        <taxon>Pseudomonadota</taxon>
        <taxon>Alphaproteobacteria</taxon>
        <taxon>Rhodobacterales</taxon>
        <taxon>Roseobacteraceae</taxon>
        <taxon>Roseovarius</taxon>
    </lineage>
</organism>
<proteinExistence type="predicted"/>
<dbReference type="Proteomes" id="UP000051401">
    <property type="component" value="Unassembled WGS sequence"/>
</dbReference>
<keyword evidence="1" id="KW-0805">Transcription regulation</keyword>
<dbReference type="Proteomes" id="UP000325785">
    <property type="component" value="Chromosome"/>
</dbReference>
<evidence type="ECO:0000313" key="7">
    <source>
        <dbReference type="Proteomes" id="UP000051401"/>
    </source>
</evidence>
<dbReference type="STRING" id="540747.SAMN04488031_1034"/>
<dbReference type="InterPro" id="IPR011711">
    <property type="entry name" value="GntR_C"/>
</dbReference>
<evidence type="ECO:0000256" key="3">
    <source>
        <dbReference type="ARBA" id="ARBA00023163"/>
    </source>
</evidence>
<dbReference type="InterPro" id="IPR000524">
    <property type="entry name" value="Tscrpt_reg_HTH_GntR"/>
</dbReference>
<dbReference type="PANTHER" id="PTHR43537:SF39">
    <property type="entry name" value="HTH-TYPE TRANSCRIPTIONAL REGULATOR MCBR"/>
    <property type="match status" value="1"/>
</dbReference>